<dbReference type="Gene3D" id="1.20.1560.10">
    <property type="entry name" value="ABC transporter type 1, transmembrane domain"/>
    <property type="match status" value="1"/>
</dbReference>
<feature type="domain" description="ABC transporter" evidence="10">
    <location>
        <begin position="362"/>
        <end position="602"/>
    </location>
</feature>
<keyword evidence="7 9" id="KW-1133">Transmembrane helix</keyword>
<dbReference type="Gene3D" id="3.40.50.300">
    <property type="entry name" value="P-loop containing nucleotide triphosphate hydrolases"/>
    <property type="match status" value="1"/>
</dbReference>
<dbReference type="PANTHER" id="PTHR43394">
    <property type="entry name" value="ATP-DEPENDENT PERMEASE MDL1, MITOCHONDRIAL"/>
    <property type="match status" value="1"/>
</dbReference>
<feature type="transmembrane region" description="Helical" evidence="9">
    <location>
        <begin position="76"/>
        <end position="97"/>
    </location>
</feature>
<dbReference type="PROSITE" id="PS50929">
    <property type="entry name" value="ABC_TM1F"/>
    <property type="match status" value="1"/>
</dbReference>
<dbReference type="InterPro" id="IPR011527">
    <property type="entry name" value="ABC1_TM_dom"/>
</dbReference>
<dbReference type="RefSeq" id="WP_246301901.1">
    <property type="nucleotide sequence ID" value="NZ_JACCCW010000002.1"/>
</dbReference>
<comment type="caution">
    <text evidence="12">The sequence shown here is derived from an EMBL/GenBank/DDBJ whole genome shotgun (WGS) entry which is preliminary data.</text>
</comment>
<dbReference type="InterPro" id="IPR003439">
    <property type="entry name" value="ABC_transporter-like_ATP-bd"/>
</dbReference>
<dbReference type="PROSITE" id="PS00211">
    <property type="entry name" value="ABC_TRANSPORTER_1"/>
    <property type="match status" value="1"/>
</dbReference>
<evidence type="ECO:0000313" key="12">
    <source>
        <dbReference type="EMBL" id="NYF80288.1"/>
    </source>
</evidence>
<dbReference type="SUPFAM" id="SSF90123">
    <property type="entry name" value="ABC transporter transmembrane region"/>
    <property type="match status" value="1"/>
</dbReference>
<evidence type="ECO:0000256" key="9">
    <source>
        <dbReference type="SAM" id="Phobius"/>
    </source>
</evidence>
<sequence>MTDATTNVKDESPWRERVRALKNMPPVLYILWESGPGVVTWGLLLRVVVAVLPFAIAKVAAFIIQDIADVIRGQHLAANFWSLVIAEVSLNVVLGLLTRAIDYTDSLLANRYTQHVSVKVMEQAARLDLTTYENPIFYDRLERARVQATDRLAMIQQMGRLFQQVITTLVFSAALAWASPWLVLLLALGVLPSFLGETHYAFLGYAKNFRQTTAKRQMDYLRQMAGSREGAKEVKLFGLNKFFTERFQRLANQIYVEDVALSRAKLIVGGLLGIIGTLGYYGAYVYVIWRTLRGGYNLADFTFLTAAIQQASSNLQQVFSTASGIADQALFLTDLLAFFEMEPLVRSKPNGLSTPEPIKLGFEFKNVSFTYPGTNRTVLHNFNFHLHPGERIALIGENGQGKTTVVKLITRLYDPTEGQILLDGVDLREYSLEDLHRHIGVIFQDFMRFEMTARENIAVGRVDRQHQQEDIESAAHKSLADTVVAKLGGGYDQMLGRRFEGGVELSGGEWQKIALARAYLRDADLLILDEPTAALDARSELEVFERFAELTEGKMALLISHRFSTVRMADRIVVLSGGRLIEEGNHQKLMEKGGLYAEMFEMQAASYR</sequence>
<keyword evidence="3" id="KW-1003">Cell membrane</keyword>
<feature type="domain" description="ABC transmembrane type-1" evidence="11">
    <location>
        <begin position="41"/>
        <end position="327"/>
    </location>
</feature>
<evidence type="ECO:0000256" key="5">
    <source>
        <dbReference type="ARBA" id="ARBA00022741"/>
    </source>
</evidence>
<dbReference type="Proteomes" id="UP000589520">
    <property type="component" value="Unassembled WGS sequence"/>
</dbReference>
<dbReference type="InterPro" id="IPR039421">
    <property type="entry name" value="Type_1_exporter"/>
</dbReference>
<evidence type="ECO:0000256" key="8">
    <source>
        <dbReference type="ARBA" id="ARBA00023136"/>
    </source>
</evidence>
<dbReference type="EMBL" id="JACCCW010000002">
    <property type="protein sequence ID" value="NYF80288.1"/>
    <property type="molecule type" value="Genomic_DNA"/>
</dbReference>
<organism evidence="12 13">
    <name type="scientific">Granulicella arctica</name>
    <dbReference type="NCBI Taxonomy" id="940613"/>
    <lineage>
        <taxon>Bacteria</taxon>
        <taxon>Pseudomonadati</taxon>
        <taxon>Acidobacteriota</taxon>
        <taxon>Terriglobia</taxon>
        <taxon>Terriglobales</taxon>
        <taxon>Acidobacteriaceae</taxon>
        <taxon>Granulicella</taxon>
    </lineage>
</organism>
<dbReference type="GO" id="GO:0015421">
    <property type="term" value="F:ABC-type oligopeptide transporter activity"/>
    <property type="evidence" value="ECO:0007669"/>
    <property type="project" value="TreeGrafter"/>
</dbReference>
<dbReference type="InterPro" id="IPR027417">
    <property type="entry name" value="P-loop_NTPase"/>
</dbReference>
<name>A0A7Y9PI09_9BACT</name>
<evidence type="ECO:0000313" key="13">
    <source>
        <dbReference type="Proteomes" id="UP000589520"/>
    </source>
</evidence>
<proteinExistence type="predicted"/>
<dbReference type="InterPro" id="IPR036640">
    <property type="entry name" value="ABC1_TM_sf"/>
</dbReference>
<feature type="transmembrane region" description="Helical" evidence="9">
    <location>
        <begin position="184"/>
        <end position="206"/>
    </location>
</feature>
<keyword evidence="8 9" id="KW-0472">Membrane</keyword>
<evidence type="ECO:0000259" key="11">
    <source>
        <dbReference type="PROSITE" id="PS50929"/>
    </source>
</evidence>
<reference evidence="12 13" key="1">
    <citation type="submission" date="2020-07" db="EMBL/GenBank/DDBJ databases">
        <title>Genomic Encyclopedia of Type Strains, Phase IV (KMG-V): Genome sequencing to study the core and pangenomes of soil and plant-associated prokaryotes.</title>
        <authorList>
            <person name="Whitman W."/>
        </authorList>
    </citation>
    <scope>NUCLEOTIDE SEQUENCE [LARGE SCALE GENOMIC DNA]</scope>
    <source>
        <strain evidence="12 13">X4EP2</strain>
    </source>
</reference>
<dbReference type="GO" id="GO:0005524">
    <property type="term" value="F:ATP binding"/>
    <property type="evidence" value="ECO:0007669"/>
    <property type="project" value="UniProtKB-KW"/>
</dbReference>
<evidence type="ECO:0000256" key="3">
    <source>
        <dbReference type="ARBA" id="ARBA00022475"/>
    </source>
</evidence>
<dbReference type="PANTHER" id="PTHR43394:SF1">
    <property type="entry name" value="ATP-BINDING CASSETTE SUB-FAMILY B MEMBER 10, MITOCHONDRIAL"/>
    <property type="match status" value="1"/>
</dbReference>
<keyword evidence="2" id="KW-0813">Transport</keyword>
<dbReference type="InterPro" id="IPR003593">
    <property type="entry name" value="AAA+_ATPase"/>
</dbReference>
<gene>
    <name evidence="12" type="ORF">HDF17_002608</name>
</gene>
<evidence type="ECO:0000256" key="1">
    <source>
        <dbReference type="ARBA" id="ARBA00004651"/>
    </source>
</evidence>
<dbReference type="Pfam" id="PF00005">
    <property type="entry name" value="ABC_tran"/>
    <property type="match status" value="1"/>
</dbReference>
<dbReference type="GO" id="GO:0016887">
    <property type="term" value="F:ATP hydrolysis activity"/>
    <property type="evidence" value="ECO:0007669"/>
    <property type="project" value="InterPro"/>
</dbReference>
<accession>A0A7Y9PI09</accession>
<dbReference type="AlphaFoldDB" id="A0A7Y9PI09"/>
<keyword evidence="6 12" id="KW-0067">ATP-binding</keyword>
<dbReference type="PROSITE" id="PS50893">
    <property type="entry name" value="ABC_TRANSPORTER_2"/>
    <property type="match status" value="1"/>
</dbReference>
<evidence type="ECO:0000256" key="2">
    <source>
        <dbReference type="ARBA" id="ARBA00022448"/>
    </source>
</evidence>
<evidence type="ECO:0000256" key="4">
    <source>
        <dbReference type="ARBA" id="ARBA00022692"/>
    </source>
</evidence>
<keyword evidence="5" id="KW-0547">Nucleotide-binding</keyword>
<keyword evidence="4 9" id="KW-0812">Transmembrane</keyword>
<feature type="transmembrane region" description="Helical" evidence="9">
    <location>
        <begin position="266"/>
        <end position="289"/>
    </location>
</feature>
<keyword evidence="13" id="KW-1185">Reference proteome</keyword>
<dbReference type="GO" id="GO:0005886">
    <property type="term" value="C:plasma membrane"/>
    <property type="evidence" value="ECO:0007669"/>
    <property type="project" value="UniProtKB-SubCell"/>
</dbReference>
<comment type="subcellular location">
    <subcellularLocation>
        <location evidence="1">Cell membrane</location>
        <topology evidence="1">Multi-pass membrane protein</topology>
    </subcellularLocation>
</comment>
<feature type="transmembrane region" description="Helical" evidence="9">
    <location>
        <begin position="43"/>
        <end position="64"/>
    </location>
</feature>
<evidence type="ECO:0000256" key="6">
    <source>
        <dbReference type="ARBA" id="ARBA00022840"/>
    </source>
</evidence>
<evidence type="ECO:0000256" key="7">
    <source>
        <dbReference type="ARBA" id="ARBA00022989"/>
    </source>
</evidence>
<dbReference type="SMART" id="SM00382">
    <property type="entry name" value="AAA"/>
    <property type="match status" value="1"/>
</dbReference>
<dbReference type="InterPro" id="IPR017871">
    <property type="entry name" value="ABC_transporter-like_CS"/>
</dbReference>
<evidence type="ECO:0000259" key="10">
    <source>
        <dbReference type="PROSITE" id="PS50893"/>
    </source>
</evidence>
<dbReference type="FunFam" id="3.40.50.300:FF:000221">
    <property type="entry name" value="Multidrug ABC transporter ATP-binding protein"/>
    <property type="match status" value="1"/>
</dbReference>
<protein>
    <submittedName>
        <fullName evidence="12">ATP-binding cassette subfamily B protein</fullName>
    </submittedName>
</protein>
<dbReference type="SUPFAM" id="SSF52540">
    <property type="entry name" value="P-loop containing nucleoside triphosphate hydrolases"/>
    <property type="match status" value="1"/>
</dbReference>